<dbReference type="InterPro" id="IPR016140">
    <property type="entry name" value="Bifunc_inhib/LTP/seed_store"/>
</dbReference>
<evidence type="ECO:0000313" key="6">
    <source>
        <dbReference type="EMBL" id="CAL4928639.1"/>
    </source>
</evidence>
<evidence type="ECO:0000256" key="3">
    <source>
        <dbReference type="ARBA" id="ARBA00023121"/>
    </source>
</evidence>
<dbReference type="InterPro" id="IPR036312">
    <property type="entry name" value="Bifun_inhib/LTP/seed_sf"/>
</dbReference>
<dbReference type="SUPFAM" id="SSF47699">
    <property type="entry name" value="Bifunctional inhibitor/lipid-transfer protein/seed storage 2S albumin"/>
    <property type="match status" value="1"/>
</dbReference>
<gene>
    <name evidence="6" type="ORF">URODEC1_LOCUS25309</name>
</gene>
<reference evidence="6 7" key="2">
    <citation type="submission" date="2024-10" db="EMBL/GenBank/DDBJ databases">
        <authorList>
            <person name="Ryan C."/>
        </authorList>
    </citation>
    <scope>NUCLEOTIDE SEQUENCE [LARGE SCALE GENOMIC DNA]</scope>
</reference>
<dbReference type="PANTHER" id="PTHR33214:SF34">
    <property type="entry name" value="NON-SPECIFIC LIPID-TRANSFER PROTEIN 2"/>
    <property type="match status" value="1"/>
</dbReference>
<protein>
    <recommendedName>
        <fullName evidence="5">Bifunctional inhibitor/plant lipid transfer protein/seed storage helical domain-containing protein</fullName>
    </recommendedName>
</protein>
<dbReference type="SMART" id="SM00499">
    <property type="entry name" value="AAI"/>
    <property type="match status" value="1"/>
</dbReference>
<dbReference type="Gene3D" id="1.10.110.10">
    <property type="entry name" value="Plant lipid-transfer and hydrophobic proteins"/>
    <property type="match status" value="1"/>
</dbReference>
<evidence type="ECO:0000313" key="7">
    <source>
        <dbReference type="Proteomes" id="UP001497457"/>
    </source>
</evidence>
<dbReference type="Pfam" id="PF00234">
    <property type="entry name" value="Tryp_alpha_amyl"/>
    <property type="match status" value="1"/>
</dbReference>
<keyword evidence="3" id="KW-0446">Lipid-binding</keyword>
<dbReference type="CDD" id="cd01959">
    <property type="entry name" value="nsLTP2"/>
    <property type="match status" value="1"/>
</dbReference>
<name>A0ABC8XKN7_9POAL</name>
<feature type="domain" description="Bifunctional inhibitor/plant lipid transfer protein/seed storage helical" evidence="5">
    <location>
        <begin position="31"/>
        <end position="96"/>
    </location>
</feature>
<keyword evidence="4" id="KW-0732">Signal</keyword>
<feature type="signal peptide" evidence="4">
    <location>
        <begin position="1"/>
        <end position="28"/>
    </location>
</feature>
<evidence type="ECO:0000256" key="1">
    <source>
        <dbReference type="ARBA" id="ARBA00009707"/>
    </source>
</evidence>
<proteinExistence type="inferred from homology"/>
<sequence length="96" mass="9647">MTKQQQVGMVVCALLLLVVVLLAGGASAATCNAGQLSVCLPAITSGSKPSSGCCSGLKSQQGCFCQFVKNPALGRYVSSPNARKTLAACGVAVPRC</sequence>
<dbReference type="AlphaFoldDB" id="A0ABC8XKN7"/>
<dbReference type="Proteomes" id="UP001497457">
    <property type="component" value="Chromosome 15b"/>
</dbReference>
<evidence type="ECO:0000256" key="4">
    <source>
        <dbReference type="SAM" id="SignalP"/>
    </source>
</evidence>
<evidence type="ECO:0000259" key="5">
    <source>
        <dbReference type="SMART" id="SM00499"/>
    </source>
</evidence>
<dbReference type="EMBL" id="OZ075125">
    <property type="protein sequence ID" value="CAL4928639.1"/>
    <property type="molecule type" value="Genomic_DNA"/>
</dbReference>
<dbReference type="PANTHER" id="PTHR33214">
    <property type="entry name" value="BIFUNCTIONAL INHIBITOR/LIPID-TRANSFER PROTEIN/SEED STORAGE 2S ALBUMIN SUPERFAMILY PROTEIN"/>
    <property type="match status" value="1"/>
</dbReference>
<feature type="chain" id="PRO_5044762093" description="Bifunctional inhibitor/plant lipid transfer protein/seed storage helical domain-containing protein" evidence="4">
    <location>
        <begin position="29"/>
        <end position="96"/>
    </location>
</feature>
<dbReference type="GO" id="GO:0008289">
    <property type="term" value="F:lipid binding"/>
    <property type="evidence" value="ECO:0007669"/>
    <property type="project" value="UniProtKB-KW"/>
</dbReference>
<accession>A0ABC8XKN7</accession>
<organism evidence="6 7">
    <name type="scientific">Urochloa decumbens</name>
    <dbReference type="NCBI Taxonomy" id="240449"/>
    <lineage>
        <taxon>Eukaryota</taxon>
        <taxon>Viridiplantae</taxon>
        <taxon>Streptophyta</taxon>
        <taxon>Embryophyta</taxon>
        <taxon>Tracheophyta</taxon>
        <taxon>Spermatophyta</taxon>
        <taxon>Magnoliopsida</taxon>
        <taxon>Liliopsida</taxon>
        <taxon>Poales</taxon>
        <taxon>Poaceae</taxon>
        <taxon>PACMAD clade</taxon>
        <taxon>Panicoideae</taxon>
        <taxon>Panicodae</taxon>
        <taxon>Paniceae</taxon>
        <taxon>Melinidinae</taxon>
        <taxon>Urochloa</taxon>
    </lineage>
</organism>
<comment type="similarity">
    <text evidence="1">Belongs to the plant LTP family. B11E subfamily.</text>
</comment>
<reference evidence="7" key="1">
    <citation type="submission" date="2024-06" db="EMBL/GenBank/DDBJ databases">
        <authorList>
            <person name="Ryan C."/>
        </authorList>
    </citation>
    <scope>NUCLEOTIDE SEQUENCE [LARGE SCALE GENOMIC DNA]</scope>
</reference>
<keyword evidence="7" id="KW-1185">Reference proteome</keyword>
<keyword evidence="2" id="KW-0813">Transport</keyword>
<dbReference type="InterPro" id="IPR033872">
    <property type="entry name" value="nsLTP2"/>
</dbReference>
<evidence type="ECO:0000256" key="2">
    <source>
        <dbReference type="ARBA" id="ARBA00022448"/>
    </source>
</evidence>